<dbReference type="EMBL" id="GBXI01016555">
    <property type="protein sequence ID" value="JAC97736.1"/>
    <property type="molecule type" value="Transcribed_RNA"/>
</dbReference>
<accession>A0A0A1WFR7</accession>
<sequence>RKLNVKTARVVKKNKTKAFQNVQIRCCHLCRHRLRCRQTSYSSRCSFGRCRSGAYHHRHQQPGCGTHSQWHRPRPSGGSSTHCSNCTNRSISRTNCPSGRSSTFDRTLRCRSCTTCGPLRCCSIRLLSSFGLVRCPCCLLVCPRICTNSALYRRPRSSSVVKRTINDMLKIDCDSF</sequence>
<organism evidence="1">
    <name type="scientific">Zeugodacus cucurbitae</name>
    <name type="common">Melon fruit fly</name>
    <name type="synonym">Bactrocera cucurbitae</name>
    <dbReference type="NCBI Taxonomy" id="28588"/>
    <lineage>
        <taxon>Eukaryota</taxon>
        <taxon>Metazoa</taxon>
        <taxon>Ecdysozoa</taxon>
        <taxon>Arthropoda</taxon>
        <taxon>Hexapoda</taxon>
        <taxon>Insecta</taxon>
        <taxon>Pterygota</taxon>
        <taxon>Neoptera</taxon>
        <taxon>Endopterygota</taxon>
        <taxon>Diptera</taxon>
        <taxon>Brachycera</taxon>
        <taxon>Muscomorpha</taxon>
        <taxon>Tephritoidea</taxon>
        <taxon>Tephritidae</taxon>
        <taxon>Zeugodacus</taxon>
        <taxon>Zeugodacus</taxon>
    </lineage>
</organism>
<dbReference type="AlphaFoldDB" id="A0A0A1WFR7"/>
<gene>
    <name evidence="1" type="primary">CUL9</name>
    <name evidence="1" type="ORF">g.8207</name>
</gene>
<reference evidence="1" key="1">
    <citation type="submission" date="2014-11" db="EMBL/GenBank/DDBJ databases">
        <authorList>
            <person name="Geib S."/>
        </authorList>
    </citation>
    <scope>NUCLEOTIDE SEQUENCE</scope>
</reference>
<reference evidence="1" key="2">
    <citation type="journal article" date="2015" name="Gigascience">
        <title>Reconstructing a comprehensive transcriptome assembly of a white-pupal translocated strain of the pest fruit fly Bactrocera cucurbitae.</title>
        <authorList>
            <person name="Sim S.B."/>
            <person name="Calla B."/>
            <person name="Hall B."/>
            <person name="DeRego T."/>
            <person name="Geib S.M."/>
        </authorList>
    </citation>
    <scope>NUCLEOTIDE SEQUENCE</scope>
</reference>
<evidence type="ECO:0000313" key="1">
    <source>
        <dbReference type="EMBL" id="JAC97736.1"/>
    </source>
</evidence>
<protein>
    <submittedName>
        <fullName evidence="1">Cullin-9</fullName>
    </submittedName>
</protein>
<name>A0A0A1WFR7_ZEUCU</name>
<feature type="non-terminal residue" evidence="1">
    <location>
        <position position="1"/>
    </location>
</feature>
<proteinExistence type="predicted"/>